<keyword evidence="2" id="KW-0732">Signal</keyword>
<dbReference type="Proteomes" id="UP000596063">
    <property type="component" value="Chromosome"/>
</dbReference>
<evidence type="ECO:0000313" key="4">
    <source>
        <dbReference type="Proteomes" id="UP000596063"/>
    </source>
</evidence>
<feature type="signal peptide" evidence="2">
    <location>
        <begin position="1"/>
        <end position="28"/>
    </location>
</feature>
<feature type="region of interest" description="Disordered" evidence="1">
    <location>
        <begin position="226"/>
        <end position="246"/>
    </location>
</feature>
<dbReference type="RefSeq" id="WP_198568564.1">
    <property type="nucleotide sequence ID" value="NZ_CP066167.1"/>
</dbReference>
<keyword evidence="4" id="KW-1185">Reference proteome</keyword>
<evidence type="ECO:0000313" key="3">
    <source>
        <dbReference type="EMBL" id="QQD17062.1"/>
    </source>
</evidence>
<protein>
    <submittedName>
        <fullName evidence="3">Uncharacterized protein</fullName>
    </submittedName>
</protein>
<evidence type="ECO:0000256" key="1">
    <source>
        <dbReference type="SAM" id="MobiDB-lite"/>
    </source>
</evidence>
<dbReference type="SUPFAM" id="SSF101898">
    <property type="entry name" value="NHL repeat"/>
    <property type="match status" value="1"/>
</dbReference>
<organism evidence="3 4">
    <name type="scientific">Spongiibacter nanhainus</name>
    <dbReference type="NCBI Taxonomy" id="2794344"/>
    <lineage>
        <taxon>Bacteria</taxon>
        <taxon>Pseudomonadati</taxon>
        <taxon>Pseudomonadota</taxon>
        <taxon>Gammaproteobacteria</taxon>
        <taxon>Cellvibrionales</taxon>
        <taxon>Spongiibacteraceae</taxon>
        <taxon>Spongiibacter</taxon>
    </lineage>
</organism>
<accession>A0A7T4UNZ1</accession>
<sequence length="404" mass="43198">MDMLTGDRTRIQLITKLSALSLALLVSACGGGSSSGGSGPVAGQNTAVVSTKAADFSGSDIQLIDLGSDYTAMSGVAPSDQSDTTVARYGEFFYRLGRNNIDTLTKYSFESPSTPIYEHSTLNNPEDASSNPYTVVFVNDQKAYVIQYAENEVLIINPSAQTQGEFIIGGIDLSDYADADASGAAEAADAVIVDDKLFVVMQRLVGFSPAEEDVNAYIAVFDTNTDQEIDTDPNDDPSNRKGIELDTRNPGKLVYHSDAGLFLQATGDAFYSFAGRDPGYTGGITRIDTDDYSTELVVDDGDADDHPYGFVYDLAIVDSENGYFVGYQSYQNTNLYHFNPTTGAATAIESYSGLDITNLVVGPQDNLWIGIGDAAQPRIELFDGQSTVESIGLIQNPGAILFAE</sequence>
<feature type="compositionally biased region" description="Basic and acidic residues" evidence="1">
    <location>
        <begin position="237"/>
        <end position="246"/>
    </location>
</feature>
<gene>
    <name evidence="3" type="ORF">I6N98_11850</name>
</gene>
<dbReference type="EMBL" id="CP066167">
    <property type="protein sequence ID" value="QQD17062.1"/>
    <property type="molecule type" value="Genomic_DNA"/>
</dbReference>
<evidence type="ECO:0000256" key="2">
    <source>
        <dbReference type="SAM" id="SignalP"/>
    </source>
</evidence>
<name>A0A7T4UNZ1_9GAMM</name>
<proteinExistence type="predicted"/>
<dbReference type="AlphaFoldDB" id="A0A7T4UNZ1"/>
<feature type="compositionally biased region" description="Acidic residues" evidence="1">
    <location>
        <begin position="226"/>
        <end position="235"/>
    </location>
</feature>
<reference evidence="3 4" key="1">
    <citation type="submission" date="2020-12" db="EMBL/GenBank/DDBJ databases">
        <authorList>
            <person name="Shan Y."/>
        </authorList>
    </citation>
    <scope>NUCLEOTIDE SEQUENCE [LARGE SCALE GENOMIC DNA]</scope>
    <source>
        <strain evidence="4">csc3.9</strain>
    </source>
</reference>
<feature type="chain" id="PRO_5032564496" evidence="2">
    <location>
        <begin position="29"/>
        <end position="404"/>
    </location>
</feature>
<dbReference type="KEGG" id="snan:I6N98_11850"/>